<gene>
    <name evidence="1" type="ORF">NP596_02455</name>
</gene>
<comment type="caution">
    <text evidence="1">The sequence shown here is derived from an EMBL/GenBank/DDBJ whole genome shotgun (WGS) entry which is preliminary data.</text>
</comment>
<proteinExistence type="predicted"/>
<dbReference type="Proteomes" id="UP001524586">
    <property type="component" value="Unassembled WGS sequence"/>
</dbReference>
<accession>A0ABT1U0G6</accession>
<evidence type="ECO:0008006" key="3">
    <source>
        <dbReference type="Google" id="ProtNLM"/>
    </source>
</evidence>
<protein>
    <recommendedName>
        <fullName evidence="3">Lysine-specific metallo-endopeptidase domain-containing protein</fullName>
    </recommendedName>
</protein>
<sequence>MDAIDIIDRVYASGSRPVTDISGLIQSLNRWFLQWPDYNFLHPCLIDGQPALVCRRDLSLIEPKVFTELKSIADRHGVYLKEDGRGKDNRSVGHNRRRNTCLVLTFCVIVLAASRPVKAGDLYMPSHLPAAMAGPAKMPNSGLQAISTAADDGSPVIKLRQARAPSAEQVLASYREHVQTGSPNEILRAKIADFLKSTYQARPGDPEFITGDLESIADYYARYPAISDLIDELREHKIVLNYQQDTWQAQAWGNQYAVDSVSIRFDTRLGAQLVNAPGCENNPACGISPADALLHELLHAKLMLVDNQHFLEKNGMGQNFYPFEHEYEVIEAENQLYNTMNEQDGLMRPMRHRHSGTLMQVSCPACAPGQKMTSAEF</sequence>
<dbReference type="EMBL" id="JANIBK010000006">
    <property type="protein sequence ID" value="MCQ8127306.1"/>
    <property type="molecule type" value="Genomic_DNA"/>
</dbReference>
<organism evidence="1 2">
    <name type="scientific">Methylomonas rivi</name>
    <dbReference type="NCBI Taxonomy" id="2952226"/>
    <lineage>
        <taxon>Bacteria</taxon>
        <taxon>Pseudomonadati</taxon>
        <taxon>Pseudomonadota</taxon>
        <taxon>Gammaproteobacteria</taxon>
        <taxon>Methylococcales</taxon>
        <taxon>Methylococcaceae</taxon>
        <taxon>Methylomonas</taxon>
    </lineage>
</organism>
<evidence type="ECO:0000313" key="1">
    <source>
        <dbReference type="EMBL" id="MCQ8127306.1"/>
    </source>
</evidence>
<keyword evidence="2" id="KW-1185">Reference proteome</keyword>
<name>A0ABT1U0G6_9GAMM</name>
<evidence type="ECO:0000313" key="2">
    <source>
        <dbReference type="Proteomes" id="UP001524586"/>
    </source>
</evidence>
<reference evidence="1 2" key="1">
    <citation type="submission" date="2022-07" db="EMBL/GenBank/DDBJ databases">
        <title>Methylomonas rivi sp. nov., Methylomonas rosea sp. nov., Methylomonas aureus sp. nov. and Methylomonas subterranea sp. nov., four novel methanotrophs isolated from a freshwater creek and the deep terrestrial subsurface.</title>
        <authorList>
            <person name="Abin C."/>
            <person name="Sankaranarayanan K."/>
            <person name="Garner C."/>
            <person name="Sindelar R."/>
            <person name="Kotary K."/>
            <person name="Garner R."/>
            <person name="Barclay S."/>
            <person name="Lawson P."/>
            <person name="Krumholz L."/>
        </authorList>
    </citation>
    <scope>NUCLEOTIDE SEQUENCE [LARGE SCALE GENOMIC DNA]</scope>
    <source>
        <strain evidence="1 2">WSC-6</strain>
    </source>
</reference>
<dbReference type="RefSeq" id="WP_256613622.1">
    <property type="nucleotide sequence ID" value="NZ_JANIBK010000006.1"/>
</dbReference>